<dbReference type="InterPro" id="IPR000086">
    <property type="entry name" value="NUDIX_hydrolase_dom"/>
</dbReference>
<dbReference type="Pfam" id="PF00300">
    <property type="entry name" value="His_Phos_1"/>
    <property type="match status" value="1"/>
</dbReference>
<evidence type="ECO:0000256" key="3">
    <source>
        <dbReference type="ARBA" id="ARBA00022801"/>
    </source>
</evidence>
<dbReference type="InterPro" id="IPR029033">
    <property type="entry name" value="His_PPase_superfam"/>
</dbReference>
<keyword evidence="2" id="KW-0479">Metal-binding</keyword>
<dbReference type="InterPro" id="IPR015797">
    <property type="entry name" value="NUDIX_hydrolase-like_dom_sf"/>
</dbReference>
<feature type="domain" description="Nudix hydrolase" evidence="5">
    <location>
        <begin position="183"/>
        <end position="312"/>
    </location>
</feature>
<dbReference type="InterPro" id="IPR013078">
    <property type="entry name" value="His_Pase_superF_clade-1"/>
</dbReference>
<evidence type="ECO:0000256" key="2">
    <source>
        <dbReference type="ARBA" id="ARBA00022723"/>
    </source>
</evidence>
<comment type="cofactor">
    <cofactor evidence="1">
        <name>Mg(2+)</name>
        <dbReference type="ChEBI" id="CHEBI:18420"/>
    </cofactor>
</comment>
<dbReference type="InterPro" id="IPR047198">
    <property type="entry name" value="DDP-like_NUDIX"/>
</dbReference>
<organism evidence="6 7">
    <name type="scientific">Oceanococcus atlanticus</name>
    <dbReference type="NCBI Taxonomy" id="1317117"/>
    <lineage>
        <taxon>Bacteria</taxon>
        <taxon>Pseudomonadati</taxon>
        <taxon>Pseudomonadota</taxon>
        <taxon>Gammaproteobacteria</taxon>
        <taxon>Chromatiales</taxon>
        <taxon>Oceanococcaceae</taxon>
        <taxon>Oceanococcus</taxon>
    </lineage>
</organism>
<dbReference type="RefSeq" id="WP_158523255.1">
    <property type="nucleotide sequence ID" value="NZ_AQQV01000006.1"/>
</dbReference>
<dbReference type="PROSITE" id="PS51462">
    <property type="entry name" value="NUDIX"/>
    <property type="match status" value="1"/>
</dbReference>
<dbReference type="Pfam" id="PF00293">
    <property type="entry name" value="NUDIX"/>
    <property type="match status" value="1"/>
</dbReference>
<dbReference type="Proteomes" id="UP000192342">
    <property type="component" value="Unassembled WGS sequence"/>
</dbReference>
<dbReference type="GO" id="GO:0016462">
    <property type="term" value="F:pyrophosphatase activity"/>
    <property type="evidence" value="ECO:0007669"/>
    <property type="project" value="InterPro"/>
</dbReference>
<dbReference type="GO" id="GO:0046872">
    <property type="term" value="F:metal ion binding"/>
    <property type="evidence" value="ECO:0007669"/>
    <property type="project" value="UniProtKB-KW"/>
</dbReference>
<evidence type="ECO:0000313" key="6">
    <source>
        <dbReference type="EMBL" id="ORE85068.1"/>
    </source>
</evidence>
<reference evidence="6 7" key="1">
    <citation type="submission" date="2013-04" db="EMBL/GenBank/DDBJ databases">
        <title>Oceanococcus atlanticus 22II-S10r2 Genome Sequencing.</title>
        <authorList>
            <person name="Lai Q."/>
            <person name="Li G."/>
            <person name="Shao Z."/>
        </authorList>
    </citation>
    <scope>NUCLEOTIDE SEQUENCE [LARGE SCALE GENOMIC DNA]</scope>
    <source>
        <strain evidence="6 7">22II-S10r2</strain>
    </source>
</reference>
<evidence type="ECO:0000256" key="1">
    <source>
        <dbReference type="ARBA" id="ARBA00001946"/>
    </source>
</evidence>
<dbReference type="OrthoDB" id="9810154at2"/>
<evidence type="ECO:0000256" key="4">
    <source>
        <dbReference type="ARBA" id="ARBA00022842"/>
    </source>
</evidence>
<dbReference type="GO" id="GO:0005737">
    <property type="term" value="C:cytoplasm"/>
    <property type="evidence" value="ECO:0007669"/>
    <property type="project" value="TreeGrafter"/>
</dbReference>
<dbReference type="EMBL" id="AQQV01000006">
    <property type="protein sequence ID" value="ORE85068.1"/>
    <property type="molecule type" value="Genomic_DNA"/>
</dbReference>
<keyword evidence="4" id="KW-0460">Magnesium</keyword>
<dbReference type="SUPFAM" id="SSF55811">
    <property type="entry name" value="Nudix"/>
    <property type="match status" value="1"/>
</dbReference>
<dbReference type="CDD" id="cd07067">
    <property type="entry name" value="HP_PGM_like"/>
    <property type="match status" value="1"/>
</dbReference>
<evidence type="ECO:0000313" key="7">
    <source>
        <dbReference type="Proteomes" id="UP000192342"/>
    </source>
</evidence>
<dbReference type="CDD" id="cd04666">
    <property type="entry name" value="NUDIX_DIPP2_like_Nudt4"/>
    <property type="match status" value="1"/>
</dbReference>
<protein>
    <submittedName>
        <fullName evidence="6">Putative phosphohistidine phosphatase SixA</fullName>
    </submittedName>
</protein>
<proteinExistence type="predicted"/>
<dbReference type="PANTHER" id="PTHR12629">
    <property type="entry name" value="DIPHOSPHOINOSITOL POLYPHOSPHATE PHOSPHOHYDROLASE"/>
    <property type="match status" value="1"/>
</dbReference>
<dbReference type="Gene3D" id="3.90.79.10">
    <property type="entry name" value="Nucleoside Triphosphate Pyrophosphohydrolase"/>
    <property type="match status" value="1"/>
</dbReference>
<dbReference type="AlphaFoldDB" id="A0A1Y1S9W8"/>
<keyword evidence="7" id="KW-1185">Reference proteome</keyword>
<dbReference type="Gene3D" id="3.40.50.1240">
    <property type="entry name" value="Phosphoglycerate mutase-like"/>
    <property type="match status" value="1"/>
</dbReference>
<dbReference type="SUPFAM" id="SSF53254">
    <property type="entry name" value="Phosphoglycerate mutase-like"/>
    <property type="match status" value="1"/>
</dbReference>
<name>A0A1Y1S9W8_9GAMM</name>
<accession>A0A1Y1S9W8</accession>
<evidence type="ECO:0000259" key="5">
    <source>
        <dbReference type="PROSITE" id="PS51462"/>
    </source>
</evidence>
<sequence length="316" mass="35141">MPELILLRHGKAATGDAGEDLQRRLKTRGKRDIQRLGVWLVRQNMQPELVLCSPAERARTSAEKCAKAMALPCHRIRTDKAMYPGRMDALQRIVQTLPQRAKRVMLVGHNPGLEQLIAHFAGRAQQPTSLRTGSAAIVRSAAAWSAWREGCAQLMQLQRGRDLPELFPFPLERPSEQRSRPAYYYRQSSIVPYHIVEGHLEVLVTGSSGGKHPVIPKGIIEPGLSALESALKEAEEEAGAVGPALSPALGHYVYEKWGAPIRVEVFAMQVDELLEAPRWTESQRGRAWLNLDQAKRALAQKQLGPLLDELAQRLSV</sequence>
<dbReference type="PANTHER" id="PTHR12629:SF0">
    <property type="entry name" value="DIPHOSPHOINOSITOL-POLYPHOSPHATE DIPHOSPHATASE"/>
    <property type="match status" value="1"/>
</dbReference>
<keyword evidence="3" id="KW-0378">Hydrolase</keyword>
<comment type="caution">
    <text evidence="6">The sequence shown here is derived from an EMBL/GenBank/DDBJ whole genome shotgun (WGS) entry which is preliminary data.</text>
</comment>
<dbReference type="STRING" id="1317117.ATO7_16335"/>
<gene>
    <name evidence="6" type="ORF">ATO7_16335</name>
</gene>